<keyword evidence="6" id="KW-1133">Transmembrane helix</keyword>
<evidence type="ECO:0000313" key="8">
    <source>
        <dbReference type="EMBL" id="EAY04272.1"/>
    </source>
</evidence>
<reference evidence="8" key="1">
    <citation type="submission" date="2006-10" db="EMBL/GenBank/DDBJ databases">
        <authorList>
            <person name="Amadeo P."/>
            <person name="Zhao Q."/>
            <person name="Wortman J."/>
            <person name="Fraser-Liggett C."/>
            <person name="Carlton J."/>
        </authorList>
    </citation>
    <scope>NUCLEOTIDE SEQUENCE</scope>
    <source>
        <strain evidence="8">G3</strain>
    </source>
</reference>
<accession>A2ESU6</accession>
<keyword evidence="2" id="KW-0813">Transport</keyword>
<dbReference type="RefSeq" id="XP_001316495.1">
    <property type="nucleotide sequence ID" value="XM_001316460.1"/>
</dbReference>
<evidence type="ECO:0000259" key="7">
    <source>
        <dbReference type="PROSITE" id="PS51847"/>
    </source>
</evidence>
<name>A2ESU6_TRIV3</name>
<gene>
    <name evidence="8" type="ORF">TVAG_390420</name>
</gene>
<dbReference type="OrthoDB" id="10527710at2759"/>
<dbReference type="InParanoid" id="A2ESU6"/>
<evidence type="ECO:0000256" key="6">
    <source>
        <dbReference type="SAM" id="Phobius"/>
    </source>
</evidence>
<keyword evidence="6" id="KW-0812">Transmembrane</keyword>
<evidence type="ECO:0000256" key="5">
    <source>
        <dbReference type="ARBA" id="ARBA00023136"/>
    </source>
</evidence>
<feature type="transmembrane region" description="Helical" evidence="6">
    <location>
        <begin position="25"/>
        <end position="53"/>
    </location>
</feature>
<evidence type="ECO:0000256" key="1">
    <source>
        <dbReference type="ARBA" id="ARBA00004370"/>
    </source>
</evidence>
<keyword evidence="9" id="KW-1185">Reference proteome</keyword>
<dbReference type="Proteomes" id="UP000001542">
    <property type="component" value="Unassembled WGS sequence"/>
</dbReference>
<evidence type="ECO:0000256" key="3">
    <source>
        <dbReference type="ARBA" id="ARBA00023055"/>
    </source>
</evidence>
<dbReference type="EMBL" id="DS113480">
    <property type="protein sequence ID" value="EAY04272.1"/>
    <property type="molecule type" value="Genomic_DNA"/>
</dbReference>
<sequence length="380" mass="43687">MGELYGVGKILQFIEDNFFLSRATLFVFACVVASWGYNCIFFVFIFLELFIYFCQYIGPVIDKNRKEEFDTWVDQSLKVTGGETAHCLNGFIEQAWQPIFPDTYSPFFCQLLTDLFTSLLPKIIRNINFTWFSFGKRPPKIIQVVTEQAPNPMSVALTASVVYAQDLSIKMNCTVLKIPFTLELTDLVAYAPLQVTVETPEKPNFLYLPPITAIVFNSPQHLRILSNTLKLNGYNVGKLPLINFLWCHMLEHFFKLILSDGESVVWNFVTGEWKLRHMTRPYSSLSAKMFQGIATESTPTKLGRFSMPESMLAAFNDTRKKLWERLYAEKIPPTKRLVYLAPNHGEMTQLLLPYENKTAEKADIETQTEIVENEPEKTEN</sequence>
<dbReference type="GO" id="GO:0008289">
    <property type="term" value="F:lipid binding"/>
    <property type="evidence" value="ECO:0007669"/>
    <property type="project" value="UniProtKB-KW"/>
</dbReference>
<dbReference type="KEGG" id="tva:4762127"/>
<evidence type="ECO:0000256" key="4">
    <source>
        <dbReference type="ARBA" id="ARBA00023121"/>
    </source>
</evidence>
<reference evidence="8" key="2">
    <citation type="journal article" date="2007" name="Science">
        <title>Draft genome sequence of the sexually transmitted pathogen Trichomonas vaginalis.</title>
        <authorList>
            <person name="Carlton J.M."/>
            <person name="Hirt R.P."/>
            <person name="Silva J.C."/>
            <person name="Delcher A.L."/>
            <person name="Schatz M."/>
            <person name="Zhao Q."/>
            <person name="Wortman J.R."/>
            <person name="Bidwell S.L."/>
            <person name="Alsmark U.C.M."/>
            <person name="Besteiro S."/>
            <person name="Sicheritz-Ponten T."/>
            <person name="Noel C.J."/>
            <person name="Dacks J.B."/>
            <person name="Foster P.G."/>
            <person name="Simillion C."/>
            <person name="Van de Peer Y."/>
            <person name="Miranda-Saavedra D."/>
            <person name="Barton G.J."/>
            <person name="Westrop G.D."/>
            <person name="Mueller S."/>
            <person name="Dessi D."/>
            <person name="Fiori P.L."/>
            <person name="Ren Q."/>
            <person name="Paulsen I."/>
            <person name="Zhang H."/>
            <person name="Bastida-Corcuera F.D."/>
            <person name="Simoes-Barbosa A."/>
            <person name="Brown M.T."/>
            <person name="Hayes R.D."/>
            <person name="Mukherjee M."/>
            <person name="Okumura C.Y."/>
            <person name="Schneider R."/>
            <person name="Smith A.J."/>
            <person name="Vanacova S."/>
            <person name="Villalvazo M."/>
            <person name="Haas B.J."/>
            <person name="Pertea M."/>
            <person name="Feldblyum T.V."/>
            <person name="Utterback T.R."/>
            <person name="Shu C.L."/>
            <person name="Osoegawa K."/>
            <person name="de Jong P.J."/>
            <person name="Hrdy I."/>
            <person name="Horvathova L."/>
            <person name="Zubacova Z."/>
            <person name="Dolezal P."/>
            <person name="Malik S.B."/>
            <person name="Logsdon J.M. Jr."/>
            <person name="Henze K."/>
            <person name="Gupta A."/>
            <person name="Wang C.C."/>
            <person name="Dunne R.L."/>
            <person name="Upcroft J.A."/>
            <person name="Upcroft P."/>
            <person name="White O."/>
            <person name="Salzberg S.L."/>
            <person name="Tang P."/>
            <person name="Chiu C.-H."/>
            <person name="Lee Y.-S."/>
            <person name="Embley T.M."/>
            <person name="Coombs G.H."/>
            <person name="Mottram J.C."/>
            <person name="Tachezy J."/>
            <person name="Fraser-Liggett C.M."/>
            <person name="Johnson P.J."/>
        </authorList>
    </citation>
    <scope>NUCLEOTIDE SEQUENCE [LARGE SCALE GENOMIC DNA]</scope>
    <source>
        <strain evidence="8">G3</strain>
    </source>
</reference>
<keyword evidence="3" id="KW-0445">Lipid transport</keyword>
<dbReference type="GO" id="GO:0016020">
    <property type="term" value="C:membrane"/>
    <property type="evidence" value="ECO:0007669"/>
    <property type="project" value="UniProtKB-SubCell"/>
</dbReference>
<organism evidence="8 9">
    <name type="scientific">Trichomonas vaginalis (strain ATCC PRA-98 / G3)</name>
    <dbReference type="NCBI Taxonomy" id="412133"/>
    <lineage>
        <taxon>Eukaryota</taxon>
        <taxon>Metamonada</taxon>
        <taxon>Parabasalia</taxon>
        <taxon>Trichomonadida</taxon>
        <taxon>Trichomonadidae</taxon>
        <taxon>Trichomonas</taxon>
    </lineage>
</organism>
<keyword evidence="4" id="KW-0446">Lipid-binding</keyword>
<keyword evidence="5 6" id="KW-0472">Membrane</keyword>
<evidence type="ECO:0000313" key="9">
    <source>
        <dbReference type="Proteomes" id="UP000001542"/>
    </source>
</evidence>
<dbReference type="InterPro" id="IPR031468">
    <property type="entry name" value="SMP_LBD"/>
</dbReference>
<protein>
    <recommendedName>
        <fullName evidence="7">SMP-LTD domain-containing protein</fullName>
    </recommendedName>
</protein>
<feature type="domain" description="SMP-LTD" evidence="7">
    <location>
        <begin position="65"/>
        <end position="267"/>
    </location>
</feature>
<evidence type="ECO:0000256" key="2">
    <source>
        <dbReference type="ARBA" id="ARBA00022448"/>
    </source>
</evidence>
<dbReference type="PROSITE" id="PS51847">
    <property type="entry name" value="SMP"/>
    <property type="match status" value="1"/>
</dbReference>
<proteinExistence type="predicted"/>
<dbReference type="AlphaFoldDB" id="A2ESU6"/>
<dbReference type="VEuPathDB" id="TrichDB:TVAGG3_0182040"/>
<dbReference type="GO" id="GO:0006869">
    <property type="term" value="P:lipid transport"/>
    <property type="evidence" value="ECO:0007669"/>
    <property type="project" value="UniProtKB-KW"/>
</dbReference>
<comment type="subcellular location">
    <subcellularLocation>
        <location evidence="1">Membrane</location>
    </subcellularLocation>
</comment>
<dbReference type="VEuPathDB" id="TrichDB:TVAG_390420"/>